<dbReference type="GO" id="GO:0000160">
    <property type="term" value="P:phosphorelay signal transduction system"/>
    <property type="evidence" value="ECO:0007669"/>
    <property type="project" value="InterPro"/>
</dbReference>
<dbReference type="Pfam" id="PF03704">
    <property type="entry name" value="BTAD"/>
    <property type="match status" value="1"/>
</dbReference>
<comment type="similarity">
    <text evidence="1">Belongs to the AfsR/DnrI/RedD regulatory family.</text>
</comment>
<keyword evidence="6" id="KW-1185">Reference proteome</keyword>
<reference evidence="5" key="1">
    <citation type="submission" date="2021-01" db="EMBL/GenBank/DDBJ databases">
        <title>Whole genome shotgun sequence of Actinoplanes cyaneus NBRC 14990.</title>
        <authorList>
            <person name="Komaki H."/>
            <person name="Tamura T."/>
        </authorList>
    </citation>
    <scope>NUCLEOTIDE SEQUENCE</scope>
    <source>
        <strain evidence="5">NBRC 14990</strain>
    </source>
</reference>
<sequence length="1007" mass="108946">MIYGVLGELEVRDPRSGMPLELPPGRQLNVLAALLIQPNKRLPQADLLRMGWGRTDVAEAQLHKAVSGLRTLLRRVGRDGDLITHARFGYELRAGAQDHDLLAFDELTGAAEKRTDDEVELLSRALRLWRGPQPLSNISAPWAGHRVQPLQQRRKRIAVRLFTVRMQRGEFGDVLDELQPIAAQFSPDHHLQKLLMIALHHNGHRTEAVESYEQYAQALDARIGDVDAELRSMAYAISSGRDDQVAKVFPLAAHPVRAVAAVPQQLPAAPPEFVGREALVAELTWLLGAGSSYQVMVVPGPGGIGKTSLALHAAHQRRSDYPDGQLWAELRGTSTDPATPAEILAQFLRSLNVSTVPDSPAERAALYRSLLADRRMLVVLDDAADGAQIAPLIPAGAGCKVLVTARRHLPDVRGAHHVGTLDPLLEPDATALFESVVAASRINLDGEREAVSEVVRLCGGLPLALRIAAALRVHDHPHPTAELARRLRTHGPAAYAFGADSLARTLETGLAPLTAAQQRLFVDLGLLPLPTFGAWTAATLTGDAARGRAALAELAAASMVETTATRRPRRFRFHDLTREYAARRAEAEYPDPRSREELLGRVCAALLSLLRHAHARQCGGDFDVVHGDVAEPSLPADAYAEVDDDPLAWFRAERLNVRAAVGLAADLGLTDLCWDLAVSAHEFYTILGLHDDWYATHTTALQACRSAGDRRGEGIVLACLGQPALATGGRRPGIPGIDELSRAVELLEAEKEVHGLAIARRTLANAVRRRGRSTEALTLFTAALHGYQASGDTAGRWQTLRFIGQVHLDRGEYAQAAGTLARAEEVAVELGHPRFLAQTRYWVGCAALAVGDLAGAQRAFTMVSEAFGPDDGVGFAYAMHGLGDLARHRGDRSRAKAQLLLAAQVAHDRADSLLEGRVRLSLALLWHDDGRPGDQVSELDRAACCFAGADAAYLEIQARSRLAAVLAAQGPPEVAHASWSRVEQLYEAGDVPAHDRVTPLPPAEEQR</sequence>
<dbReference type="PANTHER" id="PTHR47691">
    <property type="entry name" value="REGULATOR-RELATED"/>
    <property type="match status" value="1"/>
</dbReference>
<dbReference type="InterPro" id="IPR016032">
    <property type="entry name" value="Sig_transdc_resp-reg_C-effctor"/>
</dbReference>
<dbReference type="Gene3D" id="1.10.10.10">
    <property type="entry name" value="Winged helix-like DNA-binding domain superfamily/Winged helix DNA-binding domain"/>
    <property type="match status" value="1"/>
</dbReference>
<organism evidence="5 6">
    <name type="scientific">Actinoplanes cyaneus</name>
    <dbReference type="NCBI Taxonomy" id="52696"/>
    <lineage>
        <taxon>Bacteria</taxon>
        <taxon>Bacillati</taxon>
        <taxon>Actinomycetota</taxon>
        <taxon>Actinomycetes</taxon>
        <taxon>Micromonosporales</taxon>
        <taxon>Micromonosporaceae</taxon>
        <taxon>Actinoplanes</taxon>
    </lineage>
</organism>
<evidence type="ECO:0000313" key="6">
    <source>
        <dbReference type="Proteomes" id="UP000619479"/>
    </source>
</evidence>
<evidence type="ECO:0000256" key="1">
    <source>
        <dbReference type="ARBA" id="ARBA00005820"/>
    </source>
</evidence>
<dbReference type="Gene3D" id="1.25.40.10">
    <property type="entry name" value="Tetratricopeptide repeat domain"/>
    <property type="match status" value="2"/>
</dbReference>
<proteinExistence type="inferred from homology"/>
<protein>
    <submittedName>
        <fullName evidence="5">SARP family transcriptional regulator</fullName>
    </submittedName>
</protein>
<dbReference type="SUPFAM" id="SSF52540">
    <property type="entry name" value="P-loop containing nucleoside triphosphate hydrolases"/>
    <property type="match status" value="1"/>
</dbReference>
<dbReference type="InterPro" id="IPR036388">
    <property type="entry name" value="WH-like_DNA-bd_sf"/>
</dbReference>
<gene>
    <name evidence="5" type="ORF">Acy02nite_86070</name>
</gene>
<evidence type="ECO:0000313" key="5">
    <source>
        <dbReference type="EMBL" id="GID70726.1"/>
    </source>
</evidence>
<dbReference type="AlphaFoldDB" id="A0A919IT18"/>
<dbReference type="InterPro" id="IPR027417">
    <property type="entry name" value="P-loop_NTPase"/>
</dbReference>
<keyword evidence="2" id="KW-0238">DNA-binding</keyword>
<dbReference type="GO" id="GO:0006355">
    <property type="term" value="P:regulation of DNA-templated transcription"/>
    <property type="evidence" value="ECO:0007669"/>
    <property type="project" value="InterPro"/>
</dbReference>
<dbReference type="SUPFAM" id="SSF48452">
    <property type="entry name" value="TPR-like"/>
    <property type="match status" value="2"/>
</dbReference>
<dbReference type="PANTHER" id="PTHR47691:SF3">
    <property type="entry name" value="HTH-TYPE TRANSCRIPTIONAL REGULATOR RV0890C-RELATED"/>
    <property type="match status" value="1"/>
</dbReference>
<dbReference type="InterPro" id="IPR002182">
    <property type="entry name" value="NB-ARC"/>
</dbReference>
<dbReference type="GO" id="GO:0003677">
    <property type="term" value="F:DNA binding"/>
    <property type="evidence" value="ECO:0007669"/>
    <property type="project" value="UniProtKB-KW"/>
</dbReference>
<dbReference type="SUPFAM" id="SSF46894">
    <property type="entry name" value="C-terminal effector domain of the bipartite response regulators"/>
    <property type="match status" value="1"/>
</dbReference>
<comment type="caution">
    <text evidence="5">The sequence shown here is derived from an EMBL/GenBank/DDBJ whole genome shotgun (WGS) entry which is preliminary data.</text>
</comment>
<dbReference type="InterPro" id="IPR001867">
    <property type="entry name" value="OmpR/PhoB-type_DNA-bd"/>
</dbReference>
<accession>A0A919IT18</accession>
<name>A0A919IT18_9ACTN</name>
<dbReference type="GO" id="GO:0043531">
    <property type="term" value="F:ADP binding"/>
    <property type="evidence" value="ECO:0007669"/>
    <property type="project" value="InterPro"/>
</dbReference>
<dbReference type="SMART" id="SM00862">
    <property type="entry name" value="Trans_reg_C"/>
    <property type="match status" value="1"/>
</dbReference>
<feature type="domain" description="Bacterial transcriptional activator" evidence="4">
    <location>
        <begin position="99"/>
        <end position="238"/>
    </location>
</feature>
<evidence type="ECO:0000259" key="3">
    <source>
        <dbReference type="SMART" id="SM00862"/>
    </source>
</evidence>
<evidence type="ECO:0000259" key="4">
    <source>
        <dbReference type="SMART" id="SM01043"/>
    </source>
</evidence>
<dbReference type="RefSeq" id="WP_203754941.1">
    <property type="nucleotide sequence ID" value="NZ_BAAAUC010000070.1"/>
</dbReference>
<dbReference type="Gene3D" id="3.40.50.300">
    <property type="entry name" value="P-loop containing nucleotide triphosphate hydrolases"/>
    <property type="match status" value="1"/>
</dbReference>
<dbReference type="Pfam" id="PF00931">
    <property type="entry name" value="NB-ARC"/>
    <property type="match status" value="1"/>
</dbReference>
<dbReference type="InterPro" id="IPR011990">
    <property type="entry name" value="TPR-like_helical_dom_sf"/>
</dbReference>
<dbReference type="SMART" id="SM01043">
    <property type="entry name" value="BTAD"/>
    <property type="match status" value="1"/>
</dbReference>
<evidence type="ECO:0000256" key="2">
    <source>
        <dbReference type="ARBA" id="ARBA00023125"/>
    </source>
</evidence>
<dbReference type="InterPro" id="IPR005158">
    <property type="entry name" value="BTAD"/>
</dbReference>
<dbReference type="PRINTS" id="PR00364">
    <property type="entry name" value="DISEASERSIST"/>
</dbReference>
<feature type="domain" description="OmpR/PhoB-type" evidence="3">
    <location>
        <begin position="17"/>
        <end position="92"/>
    </location>
</feature>
<dbReference type="Proteomes" id="UP000619479">
    <property type="component" value="Unassembled WGS sequence"/>
</dbReference>
<dbReference type="EMBL" id="BOMH01000081">
    <property type="protein sequence ID" value="GID70726.1"/>
    <property type="molecule type" value="Genomic_DNA"/>
</dbReference>